<organism evidence="2 3">
    <name type="scientific">Glarea lozoyensis (strain ATCC 74030 / MF5533)</name>
    <dbReference type="NCBI Taxonomy" id="1104152"/>
    <lineage>
        <taxon>Eukaryota</taxon>
        <taxon>Fungi</taxon>
        <taxon>Dikarya</taxon>
        <taxon>Ascomycota</taxon>
        <taxon>Pezizomycotina</taxon>
        <taxon>Leotiomycetes</taxon>
        <taxon>Helotiales</taxon>
        <taxon>Helotiaceae</taxon>
        <taxon>Glarea</taxon>
    </lineage>
</organism>
<protein>
    <submittedName>
        <fullName evidence="2">Uncharacterized protein</fullName>
    </submittedName>
</protein>
<reference evidence="2 3" key="1">
    <citation type="journal article" date="2012" name="Eukaryot. Cell">
        <title>Genome sequence of the fungus Glarea lozoyensis: the first genome sequence of a species from the Helotiaceae family.</title>
        <authorList>
            <person name="Youssar L."/>
            <person name="Gruening B.A."/>
            <person name="Erxleben A."/>
            <person name="Guenther S."/>
            <person name="Huettel W."/>
        </authorList>
    </citation>
    <scope>NUCLEOTIDE SEQUENCE [LARGE SCALE GENOMIC DNA]</scope>
    <source>
        <strain evidence="3">ATCC 74030 / MF5533</strain>
    </source>
</reference>
<dbReference type="Proteomes" id="UP000005446">
    <property type="component" value="Unassembled WGS sequence"/>
</dbReference>
<dbReference type="InParanoid" id="H0ESY0"/>
<dbReference type="HOGENOM" id="CLU_3279596_0_0_1"/>
<keyword evidence="1" id="KW-0732">Signal</keyword>
<evidence type="ECO:0000313" key="2">
    <source>
        <dbReference type="EMBL" id="EHK98378.1"/>
    </source>
</evidence>
<keyword evidence="3" id="KW-1185">Reference proteome</keyword>
<feature type="signal peptide" evidence="1">
    <location>
        <begin position="1"/>
        <end position="16"/>
    </location>
</feature>
<evidence type="ECO:0000313" key="3">
    <source>
        <dbReference type="Proteomes" id="UP000005446"/>
    </source>
</evidence>
<evidence type="ECO:0000256" key="1">
    <source>
        <dbReference type="SAM" id="SignalP"/>
    </source>
</evidence>
<dbReference type="OrthoDB" id="1735926at2759"/>
<feature type="chain" id="PRO_5003532136" evidence="1">
    <location>
        <begin position="17"/>
        <end position="41"/>
    </location>
</feature>
<dbReference type="EMBL" id="AGUE01000155">
    <property type="protein sequence ID" value="EHK98378.1"/>
    <property type="molecule type" value="Genomic_DNA"/>
</dbReference>
<proteinExistence type="predicted"/>
<dbReference type="AlphaFoldDB" id="H0ESY0"/>
<name>H0ESY0_GLAL7</name>
<gene>
    <name evidence="2" type="ORF">M7I_5854</name>
</gene>
<comment type="caution">
    <text evidence="2">The sequence shown here is derived from an EMBL/GenBank/DDBJ whole genome shotgun (WGS) entry which is preliminary data.</text>
</comment>
<accession>H0ESY0</accession>
<sequence>MALVGLWSLAMHWVLAITNSCNALKYVTRFSYPGTDPPRLK</sequence>